<dbReference type="SUPFAM" id="SSF53098">
    <property type="entry name" value="Ribonuclease H-like"/>
    <property type="match status" value="1"/>
</dbReference>
<organism evidence="3 4">
    <name type="scientific">Eumeta variegata</name>
    <name type="common">Bagworm moth</name>
    <name type="synonym">Eumeta japonica</name>
    <dbReference type="NCBI Taxonomy" id="151549"/>
    <lineage>
        <taxon>Eukaryota</taxon>
        <taxon>Metazoa</taxon>
        <taxon>Ecdysozoa</taxon>
        <taxon>Arthropoda</taxon>
        <taxon>Hexapoda</taxon>
        <taxon>Insecta</taxon>
        <taxon>Pterygota</taxon>
        <taxon>Neoptera</taxon>
        <taxon>Endopterygota</taxon>
        <taxon>Lepidoptera</taxon>
        <taxon>Glossata</taxon>
        <taxon>Ditrysia</taxon>
        <taxon>Tineoidea</taxon>
        <taxon>Psychidae</taxon>
        <taxon>Oiketicinae</taxon>
        <taxon>Eumeta</taxon>
    </lineage>
</organism>
<dbReference type="PANTHER" id="PTHR37984">
    <property type="entry name" value="PROTEIN CBG26694"/>
    <property type="match status" value="1"/>
</dbReference>
<reference evidence="3 4" key="1">
    <citation type="journal article" date="2019" name="Commun. Biol.">
        <title>The bagworm genome reveals a unique fibroin gene that provides high tensile strength.</title>
        <authorList>
            <person name="Kono N."/>
            <person name="Nakamura H."/>
            <person name="Ohtoshi R."/>
            <person name="Tomita M."/>
            <person name="Numata K."/>
            <person name="Arakawa K."/>
        </authorList>
    </citation>
    <scope>NUCLEOTIDE SEQUENCE [LARGE SCALE GENOMIC DNA]</scope>
</reference>
<feature type="domain" description="Integrase catalytic" evidence="2">
    <location>
        <begin position="1"/>
        <end position="158"/>
    </location>
</feature>
<dbReference type="InterPro" id="IPR012337">
    <property type="entry name" value="RNaseH-like_sf"/>
</dbReference>
<evidence type="ECO:0000313" key="3">
    <source>
        <dbReference type="EMBL" id="GBO99878.1"/>
    </source>
</evidence>
<comment type="caution">
    <text evidence="3">The sequence shown here is derived from an EMBL/GenBank/DDBJ whole genome shotgun (WGS) entry which is preliminary data.</text>
</comment>
<dbReference type="AlphaFoldDB" id="A0A4C1SCH5"/>
<dbReference type="InterPro" id="IPR050951">
    <property type="entry name" value="Retrovirus_Pol_polyprotein"/>
</dbReference>
<dbReference type="SUPFAM" id="SSF56672">
    <property type="entry name" value="DNA/RNA polymerases"/>
    <property type="match status" value="1"/>
</dbReference>
<dbReference type="Proteomes" id="UP000299102">
    <property type="component" value="Unassembled WGS sequence"/>
</dbReference>
<dbReference type="EMBL" id="BGZK01003315">
    <property type="protein sequence ID" value="GBO99878.1"/>
    <property type="molecule type" value="Genomic_DNA"/>
</dbReference>
<dbReference type="PROSITE" id="PS50994">
    <property type="entry name" value="INTEGRASE"/>
    <property type="match status" value="1"/>
</dbReference>
<evidence type="ECO:0000313" key="4">
    <source>
        <dbReference type="Proteomes" id="UP000299102"/>
    </source>
</evidence>
<dbReference type="InterPro" id="IPR001584">
    <property type="entry name" value="Integrase_cat-core"/>
</dbReference>
<protein>
    <submittedName>
        <fullName evidence="3">Retrovirus-related Pol polyprotein from transposon gypsy</fullName>
    </submittedName>
</protein>
<evidence type="ECO:0000259" key="2">
    <source>
        <dbReference type="PROSITE" id="PS50994"/>
    </source>
</evidence>
<gene>
    <name evidence="3" type="primary">pol</name>
    <name evidence="3" type="ORF">EVAR_71443_1</name>
</gene>
<keyword evidence="1" id="KW-0511">Multifunctional enzyme</keyword>
<dbReference type="GO" id="GO:0003676">
    <property type="term" value="F:nucleic acid binding"/>
    <property type="evidence" value="ECO:0007669"/>
    <property type="project" value="InterPro"/>
</dbReference>
<accession>A0A4C1SCH5</accession>
<dbReference type="GO" id="GO:0042575">
    <property type="term" value="C:DNA polymerase complex"/>
    <property type="evidence" value="ECO:0007669"/>
    <property type="project" value="UniProtKB-ARBA"/>
</dbReference>
<sequence length="237" mass="26970">MLHYPDFTKEFQLTTDASEYALGAVLAQNDRPIMFISRTLSKAEELCYERERDARNYLGSHLFKKLSLRSTQDIKEPLREIIVALGPPERVVIDNEKSLGSAPIKHMLENQFGIKIFKAPPYISTVNGQIERFHSTLSEIMRCVKAEKIHNSFKELLEISVGRSIAACNRSVKVRLGEFCIFVENKKYTCDGNEIIANSNQDAVFLRSLTAEHENPFEIGVRVNQPDMEAMNTPSMQ</sequence>
<dbReference type="PANTHER" id="PTHR37984:SF5">
    <property type="entry name" value="PROTEIN NYNRIN-LIKE"/>
    <property type="match status" value="1"/>
</dbReference>
<name>A0A4C1SCH5_EUMVA</name>
<dbReference type="GO" id="GO:0015074">
    <property type="term" value="P:DNA integration"/>
    <property type="evidence" value="ECO:0007669"/>
    <property type="project" value="InterPro"/>
</dbReference>
<dbReference type="Pfam" id="PF17919">
    <property type="entry name" value="RT_RNaseH_2"/>
    <property type="match status" value="1"/>
</dbReference>
<dbReference type="Gene3D" id="3.30.420.10">
    <property type="entry name" value="Ribonuclease H-like superfamily/Ribonuclease H"/>
    <property type="match status" value="1"/>
</dbReference>
<dbReference type="InterPro" id="IPR036397">
    <property type="entry name" value="RNaseH_sf"/>
</dbReference>
<proteinExistence type="predicted"/>
<evidence type="ECO:0000256" key="1">
    <source>
        <dbReference type="ARBA" id="ARBA00023268"/>
    </source>
</evidence>
<dbReference type="OrthoDB" id="4369127at2759"/>
<dbReference type="GO" id="GO:0071897">
    <property type="term" value="P:DNA biosynthetic process"/>
    <property type="evidence" value="ECO:0007669"/>
    <property type="project" value="UniProtKB-ARBA"/>
</dbReference>
<dbReference type="InterPro" id="IPR041577">
    <property type="entry name" value="RT_RNaseH_2"/>
</dbReference>
<dbReference type="GO" id="GO:0003824">
    <property type="term" value="F:catalytic activity"/>
    <property type="evidence" value="ECO:0007669"/>
    <property type="project" value="UniProtKB-KW"/>
</dbReference>
<dbReference type="InterPro" id="IPR043502">
    <property type="entry name" value="DNA/RNA_pol_sf"/>
</dbReference>
<keyword evidence="4" id="KW-1185">Reference proteome</keyword>